<dbReference type="GO" id="GO:0051539">
    <property type="term" value="F:4 iron, 4 sulfur cluster binding"/>
    <property type="evidence" value="ECO:0007669"/>
    <property type="project" value="UniProtKB-UniRule"/>
</dbReference>
<evidence type="ECO:0000256" key="5">
    <source>
        <dbReference type="ARBA" id="ARBA00022691"/>
    </source>
</evidence>
<evidence type="ECO:0000259" key="14">
    <source>
        <dbReference type="PROSITE" id="PS50926"/>
    </source>
</evidence>
<keyword evidence="2 13" id="KW-0004">4Fe-4S</keyword>
<evidence type="ECO:0000256" key="9">
    <source>
        <dbReference type="ARBA" id="ARBA00033765"/>
    </source>
</evidence>
<dbReference type="Pfam" id="PF04055">
    <property type="entry name" value="Radical_SAM"/>
    <property type="match status" value="1"/>
</dbReference>
<dbReference type="InterPro" id="IPR020612">
    <property type="entry name" value="Methylthiotransferase_CS"/>
</dbReference>
<dbReference type="InterPro" id="IPR013848">
    <property type="entry name" value="Methylthiotransferase_N"/>
</dbReference>
<dbReference type="RefSeq" id="WP_210509435.1">
    <property type="nucleotide sequence ID" value="NZ_JAFIDN010000001.1"/>
</dbReference>
<dbReference type="EMBL" id="JAFIDN010000001">
    <property type="protein sequence ID" value="MBP3191188.1"/>
    <property type="molecule type" value="Genomic_DNA"/>
</dbReference>
<dbReference type="PROSITE" id="PS01278">
    <property type="entry name" value="MTTASE_RADICAL"/>
    <property type="match status" value="1"/>
</dbReference>
<feature type="binding site" evidence="13">
    <location>
        <position position="185"/>
    </location>
    <ligand>
        <name>[4Fe-4S] cluster</name>
        <dbReference type="ChEBI" id="CHEBI:49883"/>
        <label>2</label>
        <note>4Fe-4S-S-AdoMet</note>
    </ligand>
</feature>
<evidence type="ECO:0000259" key="16">
    <source>
        <dbReference type="PROSITE" id="PS51918"/>
    </source>
</evidence>
<evidence type="ECO:0000256" key="2">
    <source>
        <dbReference type="ARBA" id="ARBA00022485"/>
    </source>
</evidence>
<evidence type="ECO:0000256" key="12">
    <source>
        <dbReference type="ARBA" id="ARBA00081141"/>
    </source>
</evidence>
<dbReference type="SMART" id="SM00729">
    <property type="entry name" value="Elp3"/>
    <property type="match status" value="1"/>
</dbReference>
<keyword evidence="4 13" id="KW-0808">Transferase</keyword>
<dbReference type="NCBIfam" id="TIGR00089">
    <property type="entry name" value="MiaB/RimO family radical SAM methylthiotransferase"/>
    <property type="match status" value="1"/>
</dbReference>
<feature type="binding site" evidence="13">
    <location>
        <position position="39"/>
    </location>
    <ligand>
        <name>[4Fe-4S] cluster</name>
        <dbReference type="ChEBI" id="CHEBI:49883"/>
        <label>1</label>
    </ligand>
</feature>
<comment type="catalytic activity">
    <reaction evidence="13">
        <text>N(6)-dimethylallyladenosine(37) in tRNA + (sulfur carrier)-SH + AH2 + 2 S-adenosyl-L-methionine = 2-methylsulfanyl-N(6)-dimethylallyladenosine(37) in tRNA + (sulfur carrier)-H + 5'-deoxyadenosine + L-methionine + A + S-adenosyl-L-homocysteine + 2 H(+)</text>
        <dbReference type="Rhea" id="RHEA:37067"/>
        <dbReference type="Rhea" id="RHEA-COMP:10375"/>
        <dbReference type="Rhea" id="RHEA-COMP:10376"/>
        <dbReference type="Rhea" id="RHEA-COMP:14737"/>
        <dbReference type="Rhea" id="RHEA-COMP:14739"/>
        <dbReference type="ChEBI" id="CHEBI:13193"/>
        <dbReference type="ChEBI" id="CHEBI:15378"/>
        <dbReference type="ChEBI" id="CHEBI:17319"/>
        <dbReference type="ChEBI" id="CHEBI:17499"/>
        <dbReference type="ChEBI" id="CHEBI:29917"/>
        <dbReference type="ChEBI" id="CHEBI:57844"/>
        <dbReference type="ChEBI" id="CHEBI:57856"/>
        <dbReference type="ChEBI" id="CHEBI:59789"/>
        <dbReference type="ChEBI" id="CHEBI:64428"/>
        <dbReference type="ChEBI" id="CHEBI:74415"/>
        <dbReference type="ChEBI" id="CHEBI:74417"/>
        <dbReference type="EC" id="2.8.4.3"/>
    </reaction>
</comment>
<feature type="binding site" evidence="13">
    <location>
        <position position="189"/>
    </location>
    <ligand>
        <name>[4Fe-4S] cluster</name>
        <dbReference type="ChEBI" id="CHEBI:49883"/>
        <label>2</label>
        <note>4Fe-4S-S-AdoMet</note>
    </ligand>
</feature>
<dbReference type="InterPro" id="IPR002792">
    <property type="entry name" value="TRAM_dom"/>
</dbReference>
<dbReference type="InterPro" id="IPR007197">
    <property type="entry name" value="rSAM"/>
</dbReference>
<dbReference type="CDD" id="cd01335">
    <property type="entry name" value="Radical_SAM"/>
    <property type="match status" value="1"/>
</dbReference>
<feature type="binding site" evidence="13">
    <location>
        <position position="110"/>
    </location>
    <ligand>
        <name>[4Fe-4S] cluster</name>
        <dbReference type="ChEBI" id="CHEBI:49883"/>
        <label>1</label>
    </ligand>
</feature>
<feature type="binding site" evidence="13">
    <location>
        <position position="75"/>
    </location>
    <ligand>
        <name>[4Fe-4S] cluster</name>
        <dbReference type="ChEBI" id="CHEBI:49883"/>
        <label>1</label>
    </ligand>
</feature>
<proteinExistence type="inferred from homology"/>
<dbReference type="Pfam" id="PF01938">
    <property type="entry name" value="TRAM"/>
    <property type="match status" value="1"/>
</dbReference>
<evidence type="ECO:0000256" key="8">
    <source>
        <dbReference type="ARBA" id="ARBA00023014"/>
    </source>
</evidence>
<keyword evidence="3 13" id="KW-0963">Cytoplasm</keyword>
<evidence type="ECO:0000256" key="11">
    <source>
        <dbReference type="ARBA" id="ARBA00080698"/>
    </source>
</evidence>
<dbReference type="PANTHER" id="PTHR43020">
    <property type="entry name" value="CDK5 REGULATORY SUBUNIT-ASSOCIATED PROTEIN 1"/>
    <property type="match status" value="1"/>
</dbReference>
<comment type="function">
    <text evidence="1 13">Catalyzes the methylthiolation of N6-(dimethylallyl)adenosine (i(6)A), leading to the formation of 2-methylthio-N6-(dimethylallyl)adenosine (ms(2)i(6)A) at position 37 in tRNAs that read codons beginning with uridine.</text>
</comment>
<comment type="similarity">
    <text evidence="13">Belongs to the methylthiotransferase family. MiaB subfamily.</text>
</comment>
<dbReference type="SUPFAM" id="SSF102114">
    <property type="entry name" value="Radical SAM enzymes"/>
    <property type="match status" value="1"/>
</dbReference>
<dbReference type="InterPro" id="IPR006463">
    <property type="entry name" value="MiaB_methiolase"/>
</dbReference>
<feature type="domain" description="TRAM" evidence="14">
    <location>
        <begin position="402"/>
        <end position="465"/>
    </location>
</feature>
<dbReference type="InterPro" id="IPR038135">
    <property type="entry name" value="Methylthiotransferase_N_sf"/>
</dbReference>
<gene>
    <name evidence="13 17" type="primary">miaB</name>
    <name evidence="17" type="ORF">NATSA_00780</name>
</gene>
<feature type="domain" description="Radical SAM core" evidence="16">
    <location>
        <begin position="171"/>
        <end position="399"/>
    </location>
</feature>
<dbReference type="HAMAP" id="MF_01864">
    <property type="entry name" value="tRNA_metthiotr_MiaB"/>
    <property type="match status" value="1"/>
</dbReference>
<dbReference type="FunFam" id="3.80.30.20:FF:000001">
    <property type="entry name" value="tRNA-2-methylthio-N(6)-dimethylallyladenosine synthase 2"/>
    <property type="match status" value="1"/>
</dbReference>
<dbReference type="PANTHER" id="PTHR43020:SF2">
    <property type="entry name" value="MITOCHONDRIAL TRNA METHYLTHIOTRANSFERASE CDK5RAP1"/>
    <property type="match status" value="1"/>
</dbReference>
<dbReference type="GO" id="GO:0035597">
    <property type="term" value="F:tRNA-2-methylthio-N(6)-dimethylallyladenosine(37) synthase activity"/>
    <property type="evidence" value="ECO:0007669"/>
    <property type="project" value="UniProtKB-EC"/>
</dbReference>
<feature type="domain" description="MTTase N-terminal" evidence="15">
    <location>
        <begin position="30"/>
        <end position="147"/>
    </location>
</feature>
<dbReference type="Pfam" id="PF00919">
    <property type="entry name" value="UPF0004"/>
    <property type="match status" value="1"/>
</dbReference>
<evidence type="ECO:0000256" key="10">
    <source>
        <dbReference type="ARBA" id="ARBA00068570"/>
    </source>
</evidence>
<keyword evidence="5 13" id="KW-0949">S-adenosyl-L-methionine</keyword>
<accession>A0A8J7S347</accession>
<comment type="caution">
    <text evidence="17">The sequence shown here is derived from an EMBL/GenBank/DDBJ whole genome shotgun (WGS) entry which is preliminary data.</text>
</comment>
<dbReference type="Gene3D" id="3.40.50.12160">
    <property type="entry name" value="Methylthiotransferase, N-terminal domain"/>
    <property type="match status" value="1"/>
</dbReference>
<dbReference type="SFLD" id="SFLDG01061">
    <property type="entry name" value="methylthiotransferase"/>
    <property type="match status" value="1"/>
</dbReference>
<dbReference type="PROSITE" id="PS51449">
    <property type="entry name" value="MTTASE_N"/>
    <property type="match status" value="1"/>
</dbReference>
<name>A0A8J7S347_9BACT</name>
<keyword evidence="6 13" id="KW-0479">Metal-binding</keyword>
<dbReference type="EC" id="2.8.4.3" evidence="9 13"/>
<dbReference type="Proteomes" id="UP000673975">
    <property type="component" value="Unassembled WGS sequence"/>
</dbReference>
<comment type="subcellular location">
    <subcellularLocation>
        <location evidence="13">Cytoplasm</location>
    </subcellularLocation>
</comment>
<dbReference type="SFLD" id="SFLDS00029">
    <property type="entry name" value="Radical_SAM"/>
    <property type="match status" value="1"/>
</dbReference>
<sequence length="480" mass="54801">MLLAGIFLKCNHNHTFTVSPETRYPVLRDRNFFIETYGCQMNFADSEIVNSIMVDRGMKPTDTPDDASVVFINTCSIRDNAEQKVWNRLNHFRSLKKKRNGDMVIGVLGCMAERLREKFLEKEKLVDIVVGPDAYRDIPKLLAEVEDGRKAVNVILSQEETYADITPVRTTGNGVSAFVSVMRGCDNMCSFCVVPFTRGRERSRPVESVIDEFQQLSDAGYKEVTLLGQNVNSYNHNGRDFAELMYRCSLINPEMRIRFSTSHPKDFPDEFLHVMRERHNVCNYIHIPVQSGNNTVLERMKRPYTREAYLELIDKMRSMIPGVSLSTDIIAGFCGETEEQHEETLDIIERVRYDMAYMFAYSERERTLAHRKYEDDVPEEVKKRRLSEIISLQHGIAAELNQQEIGRRHIVLAEGTSKRSEDQLSGRTDTNKMVIFDKGVCKAGDYVEVEIFDATSATLKGKALSKVLLSDTSPFPAVAL</sequence>
<keyword evidence="13" id="KW-0819">tRNA processing</keyword>
<dbReference type="PROSITE" id="PS51918">
    <property type="entry name" value="RADICAL_SAM"/>
    <property type="match status" value="1"/>
</dbReference>
<evidence type="ECO:0000256" key="7">
    <source>
        <dbReference type="ARBA" id="ARBA00023004"/>
    </source>
</evidence>
<comment type="subunit">
    <text evidence="13">Monomer.</text>
</comment>
<evidence type="ECO:0000256" key="1">
    <source>
        <dbReference type="ARBA" id="ARBA00003234"/>
    </source>
</evidence>
<keyword evidence="18" id="KW-1185">Reference proteome</keyword>
<dbReference type="GO" id="GO:0005829">
    <property type="term" value="C:cytosol"/>
    <property type="evidence" value="ECO:0007669"/>
    <property type="project" value="TreeGrafter"/>
</dbReference>
<dbReference type="NCBIfam" id="TIGR01574">
    <property type="entry name" value="miaB-methiolase"/>
    <property type="match status" value="1"/>
</dbReference>
<evidence type="ECO:0000256" key="3">
    <source>
        <dbReference type="ARBA" id="ARBA00022490"/>
    </source>
</evidence>
<comment type="cofactor">
    <cofactor evidence="13">
        <name>[4Fe-4S] cluster</name>
        <dbReference type="ChEBI" id="CHEBI:49883"/>
    </cofactor>
    <text evidence="13">Binds 2 [4Fe-4S] clusters. One cluster is coordinated with 3 cysteines and an exchangeable S-adenosyl-L-methionine.</text>
</comment>
<dbReference type="InterPro" id="IPR006638">
    <property type="entry name" value="Elp3/MiaA/NifB-like_rSAM"/>
</dbReference>
<dbReference type="GO" id="GO:0046872">
    <property type="term" value="F:metal ion binding"/>
    <property type="evidence" value="ECO:0007669"/>
    <property type="project" value="UniProtKB-KW"/>
</dbReference>
<dbReference type="SFLD" id="SFLDF00413">
    <property type="entry name" value="CDK5RAP1"/>
    <property type="match status" value="1"/>
</dbReference>
<keyword evidence="8 13" id="KW-0411">Iron-sulfur</keyword>
<evidence type="ECO:0000313" key="17">
    <source>
        <dbReference type="EMBL" id="MBP3191188.1"/>
    </source>
</evidence>
<reference evidence="17" key="1">
    <citation type="submission" date="2021-02" db="EMBL/GenBank/DDBJ databases">
        <title>Natronogracilivirga saccharolytica gen. nov. sp. nov. a new anaerobic, haloalkiliphilic carbohydrate-fermenting bacterium from soda lake and proposing of Cyclonatronumiaceae fam. nov. in the phylum Balneolaeota.</title>
        <authorList>
            <person name="Zhilina T.N."/>
            <person name="Sorokin D.Y."/>
            <person name="Zavarzina D.G."/>
            <person name="Toshchakov S.V."/>
            <person name="Kublanov I.V."/>
        </authorList>
    </citation>
    <scope>NUCLEOTIDE SEQUENCE</scope>
    <source>
        <strain evidence="17">Z-1702</strain>
    </source>
</reference>
<evidence type="ECO:0000256" key="4">
    <source>
        <dbReference type="ARBA" id="ARBA00022679"/>
    </source>
</evidence>
<dbReference type="FunFam" id="3.40.50.12160:FF:000003">
    <property type="entry name" value="CDK5 regulatory subunit-associated protein 1"/>
    <property type="match status" value="1"/>
</dbReference>
<dbReference type="Gene3D" id="3.80.30.20">
    <property type="entry name" value="tm_1862 like domain"/>
    <property type="match status" value="1"/>
</dbReference>
<evidence type="ECO:0000256" key="13">
    <source>
        <dbReference type="HAMAP-Rule" id="MF_01864"/>
    </source>
</evidence>
<protein>
    <recommendedName>
        <fullName evidence="10 13">tRNA-2-methylthio-N(6)-dimethylallyladenosine synthase</fullName>
        <ecNumber evidence="9 13">2.8.4.3</ecNumber>
    </recommendedName>
    <alternativeName>
        <fullName evidence="12 13">(Dimethylallyl)adenosine tRNA methylthiotransferase MiaB</fullName>
    </alternativeName>
    <alternativeName>
        <fullName evidence="11 13">tRNA-i(6)A37 methylthiotransferase</fullName>
    </alternativeName>
</protein>
<dbReference type="InterPro" id="IPR023404">
    <property type="entry name" value="rSAM_horseshoe"/>
</dbReference>
<dbReference type="PROSITE" id="PS50926">
    <property type="entry name" value="TRAM"/>
    <property type="match status" value="1"/>
</dbReference>
<evidence type="ECO:0000259" key="15">
    <source>
        <dbReference type="PROSITE" id="PS51449"/>
    </source>
</evidence>
<dbReference type="InterPro" id="IPR058240">
    <property type="entry name" value="rSAM_sf"/>
</dbReference>
<dbReference type="InterPro" id="IPR005839">
    <property type="entry name" value="Methylthiotransferase"/>
</dbReference>
<dbReference type="SFLD" id="SFLDG01082">
    <property type="entry name" value="B12-binding_domain_containing"/>
    <property type="match status" value="1"/>
</dbReference>
<organism evidence="17 18">
    <name type="scientific">Natronogracilivirga saccharolytica</name>
    <dbReference type="NCBI Taxonomy" id="2812953"/>
    <lineage>
        <taxon>Bacteria</taxon>
        <taxon>Pseudomonadati</taxon>
        <taxon>Balneolota</taxon>
        <taxon>Balneolia</taxon>
        <taxon>Balneolales</taxon>
        <taxon>Cyclonatronaceae</taxon>
        <taxon>Natronogracilivirga</taxon>
    </lineage>
</organism>
<dbReference type="AlphaFoldDB" id="A0A8J7S347"/>
<evidence type="ECO:0000256" key="6">
    <source>
        <dbReference type="ARBA" id="ARBA00022723"/>
    </source>
</evidence>
<feature type="binding site" evidence="13">
    <location>
        <position position="192"/>
    </location>
    <ligand>
        <name>[4Fe-4S] cluster</name>
        <dbReference type="ChEBI" id="CHEBI:49883"/>
        <label>2</label>
        <note>4Fe-4S-S-AdoMet</note>
    </ligand>
</feature>
<keyword evidence="7 13" id="KW-0408">Iron</keyword>
<evidence type="ECO:0000313" key="18">
    <source>
        <dbReference type="Proteomes" id="UP000673975"/>
    </source>
</evidence>
<dbReference type="SFLD" id="SFLDF00273">
    <property type="entry name" value="(dimethylallyl)adenosine_tRNA"/>
    <property type="match status" value="1"/>
</dbReference>